<dbReference type="EMBL" id="LN891075">
    <property type="protein sequence ID" value="CUS09625.1"/>
    <property type="molecule type" value="Genomic_DNA"/>
</dbReference>
<evidence type="ECO:0000313" key="1">
    <source>
        <dbReference type="EMBL" id="CUS09625.1"/>
    </source>
</evidence>
<organism evidence="1 2">
    <name type="scientific">Tuber aestivum</name>
    <name type="common">summer truffle</name>
    <dbReference type="NCBI Taxonomy" id="59557"/>
    <lineage>
        <taxon>Eukaryota</taxon>
        <taxon>Fungi</taxon>
        <taxon>Dikarya</taxon>
        <taxon>Ascomycota</taxon>
        <taxon>Pezizomycotina</taxon>
        <taxon>Pezizomycetes</taxon>
        <taxon>Pezizales</taxon>
        <taxon>Tuberaceae</taxon>
        <taxon>Tuber</taxon>
    </lineage>
</organism>
<keyword evidence="2" id="KW-1185">Reference proteome</keyword>
<accession>A0A292PSE6</accession>
<proteinExistence type="predicted"/>
<protein>
    <submittedName>
        <fullName evidence="1">Uncharacterized protein</fullName>
    </submittedName>
</protein>
<dbReference type="Proteomes" id="UP001412239">
    <property type="component" value="Unassembled WGS sequence"/>
</dbReference>
<reference evidence="1" key="1">
    <citation type="submission" date="2015-10" db="EMBL/GenBank/DDBJ databases">
        <authorList>
            <person name="Regsiter A."/>
            <person name="william w."/>
        </authorList>
    </citation>
    <scope>NUCLEOTIDE SEQUENCE</scope>
    <source>
        <strain evidence="1">Montdore</strain>
    </source>
</reference>
<evidence type="ECO:0000313" key="2">
    <source>
        <dbReference type="Proteomes" id="UP001412239"/>
    </source>
</evidence>
<gene>
    <name evidence="1" type="ORF">GSTUAT00006281001</name>
</gene>
<sequence>LVPLLRSQGVGHIAQLSNILCSNAERKCTQQYPFKSVAEFIESSQ</sequence>
<name>A0A292PSE6_9PEZI</name>
<dbReference type="AlphaFoldDB" id="A0A292PSE6"/>
<feature type="non-terminal residue" evidence="1">
    <location>
        <position position="1"/>
    </location>
</feature>